<dbReference type="OrthoDB" id="3404503at2"/>
<dbReference type="RefSeq" id="WP_068569100.1">
    <property type="nucleotide sequence ID" value="NZ_LSRF01000001.1"/>
</dbReference>
<reference evidence="5" key="1">
    <citation type="submission" date="2016-02" db="EMBL/GenBank/DDBJ databases">
        <authorList>
            <person name="Wen L."/>
            <person name="He K."/>
            <person name="Yang H."/>
        </authorList>
    </citation>
    <scope>NUCLEOTIDE SEQUENCE [LARGE SCALE GENOMIC DNA]</scope>
    <source>
        <strain evidence="5">JCM 15929</strain>
    </source>
</reference>
<feature type="region of interest" description="Disordered" evidence="1">
    <location>
        <begin position="797"/>
        <end position="824"/>
    </location>
</feature>
<dbReference type="SMART" id="SM00220">
    <property type="entry name" value="S_TKc"/>
    <property type="match status" value="1"/>
</dbReference>
<feature type="compositionally biased region" description="Polar residues" evidence="1">
    <location>
        <begin position="1140"/>
        <end position="1153"/>
    </location>
</feature>
<protein>
    <submittedName>
        <fullName evidence="4">Serine/threonine protein kinase</fullName>
    </submittedName>
</protein>
<name>A0A138AVL5_9ACTN</name>
<evidence type="ECO:0000256" key="1">
    <source>
        <dbReference type="SAM" id="MobiDB-lite"/>
    </source>
</evidence>
<dbReference type="InterPro" id="IPR000719">
    <property type="entry name" value="Prot_kinase_dom"/>
</dbReference>
<dbReference type="STRING" id="239498.AXK60_00815"/>
<dbReference type="InterPro" id="IPR011009">
    <property type="entry name" value="Kinase-like_dom_sf"/>
</dbReference>
<dbReference type="Proteomes" id="UP000070258">
    <property type="component" value="Unassembled WGS sequence"/>
</dbReference>
<evidence type="ECO:0000259" key="2">
    <source>
        <dbReference type="PROSITE" id="PS50011"/>
    </source>
</evidence>
<organism evidence="4 5">
    <name type="scientific">Tsukamurella pseudospumae</name>
    <dbReference type="NCBI Taxonomy" id="239498"/>
    <lineage>
        <taxon>Bacteria</taxon>
        <taxon>Bacillati</taxon>
        <taxon>Actinomycetota</taxon>
        <taxon>Actinomycetes</taxon>
        <taxon>Mycobacteriales</taxon>
        <taxon>Tsukamurellaceae</taxon>
        <taxon>Tsukamurella</taxon>
    </lineage>
</organism>
<dbReference type="PROSITE" id="PS50965">
    <property type="entry name" value="NERD"/>
    <property type="match status" value="1"/>
</dbReference>
<feature type="domain" description="NERD" evidence="3">
    <location>
        <begin position="13"/>
        <end position="131"/>
    </location>
</feature>
<sequence>MAGEDRWIEVTPSNYAHEAAGLRLLREIFPNTSPYRAWTNFEFMDGQGQWHEIDAAILGRGRLHLIEMKSYAGHLTGTEQTWTRQFSSGRTKTERSPLILTRRKAQRLSSRIKDEARKVAAEHGLNPSKVDRALPWIQECVFLHGDDFTTDLSDLAKSSLFGIDGLESVTGLPGISSRVLEPPRDRQPIHEDISVIVGLAMRALTGHRRAERHAGSWTITGQPLAAGDDWQEWEAQHQTTNSKARARIISMPPGTPTQARLARFRAMNREFTLLEGLRHDSIVSPIDLPQDTHGNTVIVYPEIEGFTPLDLYLAEHDLTADQQLEVLQQAADALAYAHRNHVAHRGLTPGSVLVKVDDGAVSVKLVDWTWAGKIHQGTATPGTALGSAEQPTQNDVFQAPEDRWAQDADRVAIDMFSLGALAYFLLSGGDAPARDRAELLNRLRQEGGLDLAASGRFVDGDLRDLVLTVTSPQATKRTKPITTKDETFGAQEFAGALANHRKNTADDAPEVDPLNPAQDDVIDDRFDVVKVLGAGSTARGILVRDREADDAERVLKVGIDDGAASRLADEAETLRSVADLAPALTGVVRLIEGPMQLPRDRTALLLSYCGQQTLADLVRYDSVSENRLKLWGTELLSTLIGLDEAGITHRDIKPSNLGLYREPGRNTQPRLVLFDFSLARASADSIDAGTPPYRDPDLGIGTRRAYDSAAERYSVAVVLYEMATASTPLYGDGRSDPRALTDEPTIEVEDFVAHDFAPTRAQALTEFFRRALARDARKRFDTAPAMREAWVAVFAAKSSEPKPPPAPPTTAKPARPVTTSPPLTSLTGITDAMLAVAGTKASGVRRQVVALLLGTHEQSPTDPFESYGRLAETLEVTPGRIAQIFMEFSTLWEKNPQLNTTIEKIYGSVIALLESSGGVSTPDLLARELVAGFDDSADRTLERRALGVLRIALASGLDADGARISPVRRQATGSVAMLTLSKQAQALPRELAKAAEKLVDGAESDGRSLVGPAEATAELRRAAAKVLGDAADQVEVPTHVLLRIAATSSAEIALSARDELHRIPLDPRAALREVLAGASRTETFTVKTLRSRIAARFPHAAPLPSGEALQALVEDVLPGTEWNADEQRFQRKPDPDQFTKVPTYTTRTAPPTQLQSGNELEVLLASSSRDRTFRAIGVPLGDTDRVAEAIAARFGAVHIDVTEVLLSEMRARAAAAGAPWDAIVAADSGASSERENLKAFVTQCIPAIVERASSADAPVVLTDLSTLAAYGQLGVLQRWVDVTNPPPHAVWALVPQPEESGGRPGARVDDIALPQSAPEQFVQASDDDVRALISASTSSSSEESRR</sequence>
<evidence type="ECO:0000313" key="5">
    <source>
        <dbReference type="Proteomes" id="UP000070258"/>
    </source>
</evidence>
<keyword evidence="4" id="KW-0808">Transferase</keyword>
<dbReference type="SUPFAM" id="SSF56112">
    <property type="entry name" value="Protein kinase-like (PK-like)"/>
    <property type="match status" value="2"/>
</dbReference>
<proteinExistence type="predicted"/>
<dbReference type="GO" id="GO:0005524">
    <property type="term" value="F:ATP binding"/>
    <property type="evidence" value="ECO:0007669"/>
    <property type="project" value="InterPro"/>
</dbReference>
<dbReference type="Gene3D" id="1.10.510.10">
    <property type="entry name" value="Transferase(Phosphotransferase) domain 1"/>
    <property type="match status" value="2"/>
</dbReference>
<dbReference type="PROSITE" id="PS50011">
    <property type="entry name" value="PROTEIN_KINASE_DOM"/>
    <property type="match status" value="2"/>
</dbReference>
<dbReference type="InterPro" id="IPR011528">
    <property type="entry name" value="NERD"/>
</dbReference>
<evidence type="ECO:0000313" key="4">
    <source>
        <dbReference type="EMBL" id="KXP14485.1"/>
    </source>
</evidence>
<feature type="compositionally biased region" description="Pro residues" evidence="1">
    <location>
        <begin position="801"/>
        <end position="810"/>
    </location>
</feature>
<keyword evidence="4" id="KW-0723">Serine/threonine-protein kinase</keyword>
<feature type="domain" description="Protein kinase" evidence="2">
    <location>
        <begin position="526"/>
        <end position="791"/>
    </location>
</feature>
<dbReference type="Pfam" id="PF08378">
    <property type="entry name" value="NERD"/>
    <property type="match status" value="1"/>
</dbReference>
<gene>
    <name evidence="4" type="ORF">AXK60_00815</name>
</gene>
<dbReference type="EMBL" id="LSRF01000001">
    <property type="protein sequence ID" value="KXP14485.1"/>
    <property type="molecule type" value="Genomic_DNA"/>
</dbReference>
<feature type="compositionally biased region" description="Low complexity" evidence="1">
    <location>
        <begin position="811"/>
        <end position="824"/>
    </location>
</feature>
<dbReference type="PANTHER" id="PTHR24347">
    <property type="entry name" value="SERINE/THREONINE-PROTEIN KINASE"/>
    <property type="match status" value="1"/>
</dbReference>
<evidence type="ECO:0000259" key="3">
    <source>
        <dbReference type="PROSITE" id="PS50965"/>
    </source>
</evidence>
<feature type="domain" description="Protein kinase" evidence="2">
    <location>
        <begin position="218"/>
        <end position="488"/>
    </location>
</feature>
<feature type="region of interest" description="Disordered" evidence="1">
    <location>
        <begin position="1132"/>
        <end position="1153"/>
    </location>
</feature>
<comment type="caution">
    <text evidence="4">The sequence shown here is derived from an EMBL/GenBank/DDBJ whole genome shotgun (WGS) entry which is preliminary data.</text>
</comment>
<keyword evidence="4" id="KW-0418">Kinase</keyword>
<dbReference type="Pfam" id="PF00069">
    <property type="entry name" value="Pkinase"/>
    <property type="match status" value="2"/>
</dbReference>
<accession>A0A138AVL5</accession>
<dbReference type="GO" id="GO:0004674">
    <property type="term" value="F:protein serine/threonine kinase activity"/>
    <property type="evidence" value="ECO:0007669"/>
    <property type="project" value="UniProtKB-KW"/>
</dbReference>